<keyword evidence="2" id="KW-1185">Reference proteome</keyword>
<dbReference type="AlphaFoldDB" id="A0A9N7VJQ1"/>
<organism evidence="1 2">
    <name type="scientific">Pleuronectes platessa</name>
    <name type="common">European plaice</name>
    <dbReference type="NCBI Taxonomy" id="8262"/>
    <lineage>
        <taxon>Eukaryota</taxon>
        <taxon>Metazoa</taxon>
        <taxon>Chordata</taxon>
        <taxon>Craniata</taxon>
        <taxon>Vertebrata</taxon>
        <taxon>Euteleostomi</taxon>
        <taxon>Actinopterygii</taxon>
        <taxon>Neopterygii</taxon>
        <taxon>Teleostei</taxon>
        <taxon>Neoteleostei</taxon>
        <taxon>Acanthomorphata</taxon>
        <taxon>Carangaria</taxon>
        <taxon>Pleuronectiformes</taxon>
        <taxon>Pleuronectoidei</taxon>
        <taxon>Pleuronectidae</taxon>
        <taxon>Pleuronectes</taxon>
    </lineage>
</organism>
<protein>
    <submittedName>
        <fullName evidence="1">Uncharacterized protein</fullName>
    </submittedName>
</protein>
<sequence>MTRYPVYIRGSRSIPATLCIEEASLSEHFLWISDAASFGPPTPLLSPQCLVFSRLCSSVRIPPTRGSRRWRKTVKGCFRRMAMKSLQVRSPNRFHLQTEVRTVFNIVLGKKIPSVPVEKARRDR</sequence>
<evidence type="ECO:0000313" key="1">
    <source>
        <dbReference type="EMBL" id="CAB1450597.1"/>
    </source>
</evidence>
<name>A0A9N7VJQ1_PLEPL</name>
<proteinExistence type="predicted"/>
<reference evidence="1" key="1">
    <citation type="submission" date="2020-03" db="EMBL/GenBank/DDBJ databases">
        <authorList>
            <person name="Weist P."/>
        </authorList>
    </citation>
    <scope>NUCLEOTIDE SEQUENCE</scope>
</reference>
<evidence type="ECO:0000313" key="2">
    <source>
        <dbReference type="Proteomes" id="UP001153269"/>
    </source>
</evidence>
<comment type="caution">
    <text evidence="1">The sequence shown here is derived from an EMBL/GenBank/DDBJ whole genome shotgun (WGS) entry which is preliminary data.</text>
</comment>
<dbReference type="Proteomes" id="UP001153269">
    <property type="component" value="Unassembled WGS sequence"/>
</dbReference>
<accession>A0A9N7VJQ1</accession>
<dbReference type="EMBL" id="CADEAL010004059">
    <property type="protein sequence ID" value="CAB1450597.1"/>
    <property type="molecule type" value="Genomic_DNA"/>
</dbReference>
<gene>
    <name evidence="1" type="ORF">PLEPLA_LOCUS38289</name>
</gene>